<keyword evidence="2" id="KW-1185">Reference proteome</keyword>
<gene>
    <name evidence="1" type="ORF">FA13DRAFT_1724330</name>
</gene>
<organism evidence="1 2">
    <name type="scientific">Coprinellus micaceus</name>
    <name type="common">Glistening ink-cap mushroom</name>
    <name type="synonym">Coprinus micaceus</name>
    <dbReference type="NCBI Taxonomy" id="71717"/>
    <lineage>
        <taxon>Eukaryota</taxon>
        <taxon>Fungi</taxon>
        <taxon>Dikarya</taxon>
        <taxon>Basidiomycota</taxon>
        <taxon>Agaricomycotina</taxon>
        <taxon>Agaricomycetes</taxon>
        <taxon>Agaricomycetidae</taxon>
        <taxon>Agaricales</taxon>
        <taxon>Agaricineae</taxon>
        <taxon>Psathyrellaceae</taxon>
        <taxon>Coprinellus</taxon>
    </lineage>
</organism>
<dbReference type="Proteomes" id="UP000298030">
    <property type="component" value="Unassembled WGS sequence"/>
</dbReference>
<evidence type="ECO:0000313" key="1">
    <source>
        <dbReference type="EMBL" id="TEB40105.1"/>
    </source>
</evidence>
<dbReference type="AlphaFoldDB" id="A0A4Y7U0Z9"/>
<protein>
    <submittedName>
        <fullName evidence="1">Uncharacterized protein</fullName>
    </submittedName>
</protein>
<comment type="caution">
    <text evidence="1">The sequence shown here is derived from an EMBL/GenBank/DDBJ whole genome shotgun (WGS) entry which is preliminary data.</text>
</comment>
<accession>A0A4Y7U0Z9</accession>
<sequence length="59" mass="5936">MPAACLSPSSSTSSSLFTIVDVVKLSLLAQTSLPRCTGALGRKIAGFLEGVTAKVLLGA</sequence>
<proteinExistence type="predicted"/>
<dbReference type="EMBL" id="QPFP01000001">
    <property type="protein sequence ID" value="TEB40105.1"/>
    <property type="molecule type" value="Genomic_DNA"/>
</dbReference>
<reference evidence="1 2" key="1">
    <citation type="journal article" date="2019" name="Nat. Ecol. Evol.">
        <title>Megaphylogeny resolves global patterns of mushroom evolution.</title>
        <authorList>
            <person name="Varga T."/>
            <person name="Krizsan K."/>
            <person name="Foldi C."/>
            <person name="Dima B."/>
            <person name="Sanchez-Garcia M."/>
            <person name="Sanchez-Ramirez S."/>
            <person name="Szollosi G.J."/>
            <person name="Szarkandi J.G."/>
            <person name="Papp V."/>
            <person name="Albert L."/>
            <person name="Andreopoulos W."/>
            <person name="Angelini C."/>
            <person name="Antonin V."/>
            <person name="Barry K.W."/>
            <person name="Bougher N.L."/>
            <person name="Buchanan P."/>
            <person name="Buyck B."/>
            <person name="Bense V."/>
            <person name="Catcheside P."/>
            <person name="Chovatia M."/>
            <person name="Cooper J."/>
            <person name="Damon W."/>
            <person name="Desjardin D."/>
            <person name="Finy P."/>
            <person name="Geml J."/>
            <person name="Haridas S."/>
            <person name="Hughes K."/>
            <person name="Justo A."/>
            <person name="Karasinski D."/>
            <person name="Kautmanova I."/>
            <person name="Kiss B."/>
            <person name="Kocsube S."/>
            <person name="Kotiranta H."/>
            <person name="LaButti K.M."/>
            <person name="Lechner B.E."/>
            <person name="Liimatainen K."/>
            <person name="Lipzen A."/>
            <person name="Lukacs Z."/>
            <person name="Mihaltcheva S."/>
            <person name="Morgado L.N."/>
            <person name="Niskanen T."/>
            <person name="Noordeloos M.E."/>
            <person name="Ohm R.A."/>
            <person name="Ortiz-Santana B."/>
            <person name="Ovrebo C."/>
            <person name="Racz N."/>
            <person name="Riley R."/>
            <person name="Savchenko A."/>
            <person name="Shiryaev A."/>
            <person name="Soop K."/>
            <person name="Spirin V."/>
            <person name="Szebenyi C."/>
            <person name="Tomsovsky M."/>
            <person name="Tulloss R.E."/>
            <person name="Uehling J."/>
            <person name="Grigoriev I.V."/>
            <person name="Vagvolgyi C."/>
            <person name="Papp T."/>
            <person name="Martin F.M."/>
            <person name="Miettinen O."/>
            <person name="Hibbett D.S."/>
            <person name="Nagy L.G."/>
        </authorList>
    </citation>
    <scope>NUCLEOTIDE SEQUENCE [LARGE SCALE GENOMIC DNA]</scope>
    <source>
        <strain evidence="1 2">FP101781</strain>
    </source>
</reference>
<evidence type="ECO:0000313" key="2">
    <source>
        <dbReference type="Proteomes" id="UP000298030"/>
    </source>
</evidence>
<name>A0A4Y7U0Z9_COPMI</name>